<dbReference type="Gene3D" id="3.40.50.1820">
    <property type="entry name" value="alpha/beta hydrolase"/>
    <property type="match status" value="1"/>
</dbReference>
<feature type="domain" description="Alpha/beta hydrolase fold-3" evidence="3">
    <location>
        <begin position="111"/>
        <end position="318"/>
    </location>
</feature>
<reference evidence="4 5" key="1">
    <citation type="submission" date="2022-04" db="EMBL/GenBank/DDBJ databases">
        <title>Leucobacter sp. isolated from rhizosphere of garlic.</title>
        <authorList>
            <person name="Won M."/>
            <person name="Lee C.-M."/>
            <person name="Woen H.-Y."/>
            <person name="Kwon S.-W."/>
        </authorList>
    </citation>
    <scope>NUCLEOTIDE SEQUENCE [LARGE SCALE GENOMIC DNA]</scope>
    <source>
        <strain evidence="4 5">H21R-40</strain>
    </source>
</reference>
<proteinExistence type="predicted"/>
<evidence type="ECO:0000313" key="4">
    <source>
        <dbReference type="EMBL" id="UOQ55993.1"/>
    </source>
</evidence>
<evidence type="ECO:0000256" key="1">
    <source>
        <dbReference type="ARBA" id="ARBA00022801"/>
    </source>
</evidence>
<keyword evidence="1 4" id="KW-0378">Hydrolase</keyword>
<gene>
    <name evidence="4" type="ORF">MUN78_09780</name>
</gene>
<dbReference type="Proteomes" id="UP000831786">
    <property type="component" value="Chromosome"/>
</dbReference>
<dbReference type="InterPro" id="IPR050300">
    <property type="entry name" value="GDXG_lipolytic_enzyme"/>
</dbReference>
<dbReference type="RefSeq" id="WP_244726112.1">
    <property type="nucleotide sequence ID" value="NZ_CP095045.1"/>
</dbReference>
<dbReference type="GO" id="GO:0016787">
    <property type="term" value="F:hydrolase activity"/>
    <property type="evidence" value="ECO:0007669"/>
    <property type="project" value="UniProtKB-KW"/>
</dbReference>
<dbReference type="EMBL" id="CP095045">
    <property type="protein sequence ID" value="UOQ55993.1"/>
    <property type="molecule type" value="Genomic_DNA"/>
</dbReference>
<evidence type="ECO:0000259" key="3">
    <source>
        <dbReference type="Pfam" id="PF07859"/>
    </source>
</evidence>
<evidence type="ECO:0000256" key="2">
    <source>
        <dbReference type="SAM" id="MobiDB-lite"/>
    </source>
</evidence>
<evidence type="ECO:0000313" key="5">
    <source>
        <dbReference type="Proteomes" id="UP000831786"/>
    </source>
</evidence>
<dbReference type="InterPro" id="IPR013094">
    <property type="entry name" value="AB_hydrolase_3"/>
</dbReference>
<dbReference type="Pfam" id="PF07859">
    <property type="entry name" value="Abhydrolase_3"/>
    <property type="match status" value="1"/>
</dbReference>
<protein>
    <submittedName>
        <fullName evidence="4">Alpha/beta hydrolase</fullName>
    </submittedName>
</protein>
<dbReference type="PANTHER" id="PTHR48081:SF8">
    <property type="entry name" value="ALPHA_BETA HYDROLASE FOLD-3 DOMAIN-CONTAINING PROTEIN-RELATED"/>
    <property type="match status" value="1"/>
</dbReference>
<sequence length="344" mass="36515">MAEPVRAFRPRPPEPLPTPVPYDPELVPGLAVFLDLVEQIPLRADTIDANRAHFQTITPPLAEQLAGRDVVCEERIVPGPEDAPDVEVTIIRPAGVRDDAGPEDALRPAVLGIHGGGYVLGTRSFGTGELIDLAERTGAIGVAVEYRLAPETRAPGAAEDCYATLVWMARHAEELGIDPERIVVTGSSAGAGLAAAVALMARDRGEVRLAGQLLGSPMIDDRNGTVSAWQYDGIGAWDRNNNDTGWDAALGEDRGGDGVGAYQAPARAVRLSGLAPAFLEVGSAEIFRDETIAYAEGIWAAGGEAELHVWSGGYHGFTGFSPDAEVSRAANAARDSWWRRILAR</sequence>
<name>A0ABY4FHL7_9MICO</name>
<keyword evidence="5" id="KW-1185">Reference proteome</keyword>
<dbReference type="InterPro" id="IPR029058">
    <property type="entry name" value="AB_hydrolase_fold"/>
</dbReference>
<dbReference type="PANTHER" id="PTHR48081">
    <property type="entry name" value="AB HYDROLASE SUPERFAMILY PROTEIN C4A8.06C"/>
    <property type="match status" value="1"/>
</dbReference>
<accession>A0ABY4FHL7</accession>
<organism evidence="4 5">
    <name type="scientific">Leucobacter allii</name>
    <dbReference type="NCBI Taxonomy" id="2932247"/>
    <lineage>
        <taxon>Bacteria</taxon>
        <taxon>Bacillati</taxon>
        <taxon>Actinomycetota</taxon>
        <taxon>Actinomycetes</taxon>
        <taxon>Micrococcales</taxon>
        <taxon>Microbacteriaceae</taxon>
        <taxon>Leucobacter</taxon>
    </lineage>
</organism>
<feature type="region of interest" description="Disordered" evidence="2">
    <location>
        <begin position="1"/>
        <end position="20"/>
    </location>
</feature>
<dbReference type="SUPFAM" id="SSF53474">
    <property type="entry name" value="alpha/beta-Hydrolases"/>
    <property type="match status" value="1"/>
</dbReference>